<evidence type="ECO:0000256" key="1">
    <source>
        <dbReference type="SAM" id="MobiDB-lite"/>
    </source>
</evidence>
<feature type="signal peptide" evidence="3">
    <location>
        <begin position="1"/>
        <end position="30"/>
    </location>
</feature>
<keyword evidence="2" id="KW-0812">Transmembrane</keyword>
<gene>
    <name evidence="5" type="ORF">BD833_105135</name>
</gene>
<name>A0A5S5CVZ3_9ACTN</name>
<feature type="region of interest" description="Disordered" evidence="1">
    <location>
        <begin position="273"/>
        <end position="312"/>
    </location>
</feature>
<keyword evidence="6" id="KW-1185">Reference proteome</keyword>
<proteinExistence type="predicted"/>
<sequence length="466" mass="46785">MKSGSIGAGAWVTAAVLMALAPGAAVPGWAAATSGVAAPLLAPADPDPNDPDPNDPDPNDPDPNDPDPADSDPDPAEPTADEPDDEVEVEEGAGQEGGEPAGPTLDVTPPWTVAGSTVVLSGGCSPGTREAELDLPPGWQAEGATVQTQAESASARLPVPPDASGGTYTVTLTCDGITVSTDLEVLAAPDLRLDPVSGSPGSEGVATGTCLGTFDGRRVEVYFADEEAPLGAGALDRSGLFVATFVVPETAALGPQVLRTSCDGRSTFTVRQAALTPGGPSTGDPVVPGGPTSGRPAPPGEEVPPGGTSDEERVVVPDLRGLTEDEAAAALTGTALRLANPSSAEGTVVQQDPLPGTEVPADSPVAVVLAAAVVAEPQAASSSLSPVAVGAPLAVLVVGGAAAAVARLRRRWRERRWVDQQVAVLFGDPTPTYGSFPDATAPGFGVRLEVRRDPAARLQEVRHGDG</sequence>
<dbReference type="InterPro" id="IPR005543">
    <property type="entry name" value="PASTA_dom"/>
</dbReference>
<feature type="transmembrane region" description="Helical" evidence="2">
    <location>
        <begin position="387"/>
        <end position="406"/>
    </location>
</feature>
<dbReference type="RefSeq" id="WP_166532893.1">
    <property type="nucleotide sequence ID" value="NZ_VNHW01000005.1"/>
</dbReference>
<evidence type="ECO:0000256" key="2">
    <source>
        <dbReference type="SAM" id="Phobius"/>
    </source>
</evidence>
<protein>
    <submittedName>
        <fullName evidence="5">PASTA domain-containing protein</fullName>
    </submittedName>
</protein>
<dbReference type="Gene3D" id="3.30.10.20">
    <property type="match status" value="1"/>
</dbReference>
<dbReference type="Proteomes" id="UP000322499">
    <property type="component" value="Unassembled WGS sequence"/>
</dbReference>
<evidence type="ECO:0000256" key="3">
    <source>
        <dbReference type="SAM" id="SignalP"/>
    </source>
</evidence>
<evidence type="ECO:0000259" key="4">
    <source>
        <dbReference type="PROSITE" id="PS51178"/>
    </source>
</evidence>
<dbReference type="AlphaFoldDB" id="A0A5S5CVZ3"/>
<comment type="caution">
    <text evidence="5">The sequence shown here is derived from an EMBL/GenBank/DDBJ whole genome shotgun (WGS) entry which is preliminary data.</text>
</comment>
<feature type="domain" description="PASTA" evidence="4">
    <location>
        <begin position="310"/>
        <end position="371"/>
    </location>
</feature>
<reference evidence="5 6" key="1">
    <citation type="submission" date="2019-07" db="EMBL/GenBank/DDBJ databases">
        <title>Genomic Encyclopedia of Archaeal and Bacterial Type Strains, Phase II (KMG-II): from individual species to whole genera.</title>
        <authorList>
            <person name="Goeker M."/>
        </authorList>
    </citation>
    <scope>NUCLEOTIDE SEQUENCE [LARGE SCALE GENOMIC DNA]</scope>
    <source>
        <strain evidence="5 6">DSM 46842</strain>
    </source>
</reference>
<keyword evidence="2" id="KW-0472">Membrane</keyword>
<dbReference type="EMBL" id="VNHW01000005">
    <property type="protein sequence ID" value="TYP87960.1"/>
    <property type="molecule type" value="Genomic_DNA"/>
</dbReference>
<dbReference type="CDD" id="cd06577">
    <property type="entry name" value="PASTA_pknB"/>
    <property type="match status" value="1"/>
</dbReference>
<dbReference type="SUPFAM" id="SSF54184">
    <property type="entry name" value="Penicillin-binding protein 2x (pbp-2x), c-terminal domain"/>
    <property type="match status" value="1"/>
</dbReference>
<evidence type="ECO:0000313" key="6">
    <source>
        <dbReference type="Proteomes" id="UP000322499"/>
    </source>
</evidence>
<organism evidence="5 6">
    <name type="scientific">Blastococcus xanthinilyticus</name>
    <dbReference type="NCBI Taxonomy" id="1564164"/>
    <lineage>
        <taxon>Bacteria</taxon>
        <taxon>Bacillati</taxon>
        <taxon>Actinomycetota</taxon>
        <taxon>Actinomycetes</taxon>
        <taxon>Geodermatophilales</taxon>
        <taxon>Geodermatophilaceae</taxon>
        <taxon>Blastococcus</taxon>
    </lineage>
</organism>
<keyword evidence="2" id="KW-1133">Transmembrane helix</keyword>
<dbReference type="SMART" id="SM00740">
    <property type="entry name" value="PASTA"/>
    <property type="match status" value="1"/>
</dbReference>
<dbReference type="PROSITE" id="PS51178">
    <property type="entry name" value="PASTA"/>
    <property type="match status" value="1"/>
</dbReference>
<feature type="chain" id="PRO_5038369348" evidence="3">
    <location>
        <begin position="31"/>
        <end position="466"/>
    </location>
</feature>
<feature type="compositionally biased region" description="Acidic residues" evidence="1">
    <location>
        <begin position="47"/>
        <end position="93"/>
    </location>
</feature>
<dbReference type="Pfam" id="PF03793">
    <property type="entry name" value="PASTA"/>
    <property type="match status" value="1"/>
</dbReference>
<keyword evidence="3" id="KW-0732">Signal</keyword>
<accession>A0A5S5CVZ3</accession>
<evidence type="ECO:0000313" key="5">
    <source>
        <dbReference type="EMBL" id="TYP87960.1"/>
    </source>
</evidence>
<feature type="region of interest" description="Disordered" evidence="1">
    <location>
        <begin position="116"/>
        <end position="135"/>
    </location>
</feature>
<feature type="region of interest" description="Disordered" evidence="1">
    <location>
        <begin position="38"/>
        <end position="111"/>
    </location>
</feature>